<feature type="chain" id="PRO_5044203272" description="Leucine-rich repeat-containing N-terminal plant-type domain-containing protein" evidence="4">
    <location>
        <begin position="19"/>
        <end position="685"/>
    </location>
</feature>
<dbReference type="InterPro" id="IPR052592">
    <property type="entry name" value="LRR-RLK"/>
</dbReference>
<dbReference type="PANTHER" id="PTHR48054">
    <property type="entry name" value="RECEPTOR KINASE-LIKE PROTEIN XA21"/>
    <property type="match status" value="1"/>
</dbReference>
<reference evidence="6" key="1">
    <citation type="journal article" date="2013" name="Nature">
        <title>Pan genome of the phytoplankton Emiliania underpins its global distribution.</title>
        <authorList>
            <person name="Read B.A."/>
            <person name="Kegel J."/>
            <person name="Klute M.J."/>
            <person name="Kuo A."/>
            <person name="Lefebvre S.C."/>
            <person name="Maumus F."/>
            <person name="Mayer C."/>
            <person name="Miller J."/>
            <person name="Monier A."/>
            <person name="Salamov A."/>
            <person name="Young J."/>
            <person name="Aguilar M."/>
            <person name="Claverie J.M."/>
            <person name="Frickenhaus S."/>
            <person name="Gonzalez K."/>
            <person name="Herman E.K."/>
            <person name="Lin Y.C."/>
            <person name="Napier J."/>
            <person name="Ogata H."/>
            <person name="Sarno A.F."/>
            <person name="Shmutz J."/>
            <person name="Schroeder D."/>
            <person name="de Vargas C."/>
            <person name="Verret F."/>
            <person name="von Dassow P."/>
            <person name="Valentin K."/>
            <person name="Van de Peer Y."/>
            <person name="Wheeler G."/>
            <person name="Dacks J.B."/>
            <person name="Delwiche C.F."/>
            <person name="Dyhrman S.T."/>
            <person name="Glockner G."/>
            <person name="John U."/>
            <person name="Richards T."/>
            <person name="Worden A.Z."/>
            <person name="Zhang X."/>
            <person name="Grigoriev I.V."/>
            <person name="Allen A.E."/>
            <person name="Bidle K."/>
            <person name="Borodovsky M."/>
            <person name="Bowler C."/>
            <person name="Brownlee C."/>
            <person name="Cock J.M."/>
            <person name="Elias M."/>
            <person name="Gladyshev V.N."/>
            <person name="Groth M."/>
            <person name="Guda C."/>
            <person name="Hadaegh A."/>
            <person name="Iglesias-Rodriguez M.D."/>
            <person name="Jenkins J."/>
            <person name="Jones B.M."/>
            <person name="Lawson T."/>
            <person name="Leese F."/>
            <person name="Lindquist E."/>
            <person name="Lobanov A."/>
            <person name="Lomsadze A."/>
            <person name="Malik S.B."/>
            <person name="Marsh M.E."/>
            <person name="Mackinder L."/>
            <person name="Mock T."/>
            <person name="Mueller-Roeber B."/>
            <person name="Pagarete A."/>
            <person name="Parker M."/>
            <person name="Probert I."/>
            <person name="Quesneville H."/>
            <person name="Raines C."/>
            <person name="Rensing S.A."/>
            <person name="Riano-Pachon D.M."/>
            <person name="Richier S."/>
            <person name="Rokitta S."/>
            <person name="Shiraiwa Y."/>
            <person name="Soanes D.M."/>
            <person name="van der Giezen M."/>
            <person name="Wahlund T.M."/>
            <person name="Williams B."/>
            <person name="Wilson W."/>
            <person name="Wolfe G."/>
            <person name="Wurch L.L."/>
        </authorList>
    </citation>
    <scope>NUCLEOTIDE SEQUENCE</scope>
</reference>
<feature type="region of interest" description="Disordered" evidence="3">
    <location>
        <begin position="481"/>
        <end position="512"/>
    </location>
</feature>
<evidence type="ECO:0000256" key="1">
    <source>
        <dbReference type="ARBA" id="ARBA00022614"/>
    </source>
</evidence>
<keyword evidence="2" id="KW-0677">Repeat</keyword>
<evidence type="ECO:0000256" key="2">
    <source>
        <dbReference type="ARBA" id="ARBA00022737"/>
    </source>
</evidence>
<protein>
    <recommendedName>
        <fullName evidence="7">Leucine-rich repeat-containing N-terminal plant-type domain-containing protein</fullName>
    </recommendedName>
</protein>
<evidence type="ECO:0000313" key="6">
    <source>
        <dbReference type="Proteomes" id="UP000013827"/>
    </source>
</evidence>
<proteinExistence type="predicted"/>
<dbReference type="STRING" id="2903.R1DIA6"/>
<name>A0A0D3KG92_EMIH1</name>
<dbReference type="SUPFAM" id="SSF52058">
    <property type="entry name" value="L domain-like"/>
    <property type="match status" value="1"/>
</dbReference>
<evidence type="ECO:0000256" key="3">
    <source>
        <dbReference type="SAM" id="MobiDB-lite"/>
    </source>
</evidence>
<dbReference type="GeneID" id="17280048"/>
<dbReference type="AlphaFoldDB" id="A0A0D3KG92"/>
<dbReference type="eggNOG" id="KOG0619">
    <property type="taxonomic scope" value="Eukaryota"/>
</dbReference>
<evidence type="ECO:0000313" key="5">
    <source>
        <dbReference type="EnsemblProtists" id="EOD34777"/>
    </source>
</evidence>
<dbReference type="PANTHER" id="PTHR48054:SF82">
    <property type="entry name" value="LRR RECEPTOR-LIKE SERINE_THREONINE-PROTEIN KINASE FLS2"/>
    <property type="match status" value="1"/>
</dbReference>
<feature type="compositionally biased region" description="Low complexity" evidence="3">
    <location>
        <begin position="561"/>
        <end position="574"/>
    </location>
</feature>
<keyword evidence="1" id="KW-0433">Leucine-rich repeat</keyword>
<evidence type="ECO:0008006" key="7">
    <source>
        <dbReference type="Google" id="ProtNLM"/>
    </source>
</evidence>
<dbReference type="KEGG" id="ehx:EMIHUDRAFT_455517"/>
<feature type="region of interest" description="Disordered" evidence="3">
    <location>
        <begin position="639"/>
        <end position="685"/>
    </location>
</feature>
<keyword evidence="6" id="KW-1185">Reference proteome</keyword>
<keyword evidence="4" id="KW-0732">Signal</keyword>
<dbReference type="OMA" id="WISQLAQ"/>
<sequence>MLVVLLAAASGNPAVVAAASPLAAPARAHRALAPTLDCNGVLAAVHKALNGKDWTKEVNGRFVGYDVGWQWPDPSIDCCNKEFVRCNKTTHEVAELDLRHIGRLKGTLPVQLGQLTSLKYLDLKGTLGVTGTLPPELFGSKMSELIAVRAKYSSLSGTLPASIFELPRLDRIYIGGSRRTPLLISGTLPSEMGSTITELQVDSTRMSGTIMDSVSRLGRLKTLELDDNSFSGTVPPSLSRLSELQDLDLSDTKLSGTLPPWISQLAQLRKLEIGDAGLSGSIPPELSLLGSLEALELSENFLSGTIPRGLRIAAKGTCELTDKRRWAGASASSWYATLANELPPAPPAPRIQAGRALASSGSIWDPGRLTDGRPAVLWNHWPPGTDGNSFDCPLPNDLPEPCRAKGTVCNWVETEMQTRADEFARGLVADDEGGGDGETNVSAVSETRGLIEKEEGGGEAASANEAVFLEVTEMLVPLEGGADEAEEEDEARSRTEDAGGEGGGAAAANEARLPPAAAAPDLVAIEDAPAAVPTADDAIADAGPIEAHEKDSRQTEEEEAAAASAASSSGSSSSYVMPTADDPAATSTMAGGFSDEVGAPAAVGESGRTSEPITVEYAEGLPSPPSAVLAEVAISAASSASSSYAMPSAEDYATAEEAEGEGASASTIPSVDSKKKAFKKKKGQK</sequence>
<evidence type="ECO:0000256" key="4">
    <source>
        <dbReference type="SAM" id="SignalP"/>
    </source>
</evidence>
<feature type="region of interest" description="Disordered" evidence="3">
    <location>
        <begin position="548"/>
        <end position="611"/>
    </location>
</feature>
<feature type="compositionally biased region" description="Basic residues" evidence="3">
    <location>
        <begin position="676"/>
        <end position="685"/>
    </location>
</feature>
<dbReference type="RefSeq" id="XP_005787206.1">
    <property type="nucleotide sequence ID" value="XM_005787149.1"/>
</dbReference>
<feature type="compositionally biased region" description="Low complexity" evidence="3">
    <location>
        <begin position="639"/>
        <end position="649"/>
    </location>
</feature>
<dbReference type="EnsemblProtists" id="EOD34777">
    <property type="protein sequence ID" value="EOD34777"/>
    <property type="gene ID" value="EMIHUDRAFT_455517"/>
</dbReference>
<dbReference type="Gene3D" id="3.80.10.10">
    <property type="entry name" value="Ribonuclease Inhibitor"/>
    <property type="match status" value="2"/>
</dbReference>
<feature type="compositionally biased region" description="Acidic residues" evidence="3">
    <location>
        <begin position="481"/>
        <end position="490"/>
    </location>
</feature>
<dbReference type="Proteomes" id="UP000013827">
    <property type="component" value="Unassembled WGS sequence"/>
</dbReference>
<dbReference type="InterPro" id="IPR001611">
    <property type="entry name" value="Leu-rich_rpt"/>
</dbReference>
<feature type="signal peptide" evidence="4">
    <location>
        <begin position="1"/>
        <end position="18"/>
    </location>
</feature>
<dbReference type="PaxDb" id="2903-EOD34777"/>
<dbReference type="FunFam" id="3.80.10.10:FF:000041">
    <property type="entry name" value="LRR receptor-like serine/threonine-protein kinase ERECTA"/>
    <property type="match status" value="1"/>
</dbReference>
<dbReference type="Pfam" id="PF13855">
    <property type="entry name" value="LRR_8"/>
    <property type="match status" value="1"/>
</dbReference>
<dbReference type="InterPro" id="IPR032675">
    <property type="entry name" value="LRR_dom_sf"/>
</dbReference>
<dbReference type="HOGENOM" id="CLU_401964_0_0_1"/>
<reference evidence="5" key="2">
    <citation type="submission" date="2024-10" db="UniProtKB">
        <authorList>
            <consortium name="EnsemblProtists"/>
        </authorList>
    </citation>
    <scope>IDENTIFICATION</scope>
</reference>
<accession>A0A0D3KG92</accession>
<organism evidence="5 6">
    <name type="scientific">Emiliania huxleyi (strain CCMP1516)</name>
    <dbReference type="NCBI Taxonomy" id="280463"/>
    <lineage>
        <taxon>Eukaryota</taxon>
        <taxon>Haptista</taxon>
        <taxon>Haptophyta</taxon>
        <taxon>Prymnesiophyceae</taxon>
        <taxon>Isochrysidales</taxon>
        <taxon>Noelaerhabdaceae</taxon>
        <taxon>Emiliania</taxon>
    </lineage>
</organism>